<accession>A0ABR9B750</accession>
<dbReference type="InterPro" id="IPR026881">
    <property type="entry name" value="WYL_dom"/>
</dbReference>
<keyword evidence="4" id="KW-1185">Reference proteome</keyword>
<dbReference type="InterPro" id="IPR057727">
    <property type="entry name" value="WCX_dom"/>
</dbReference>
<protein>
    <submittedName>
        <fullName evidence="3">WYL domain-containing transcriptional regulator</fullName>
    </submittedName>
</protein>
<comment type="caution">
    <text evidence="3">The sequence shown here is derived from an EMBL/GenBank/DDBJ whole genome shotgun (WGS) entry which is preliminary data.</text>
</comment>
<proteinExistence type="predicted"/>
<dbReference type="Pfam" id="PF13280">
    <property type="entry name" value="WYL"/>
    <property type="match status" value="1"/>
</dbReference>
<reference evidence="4" key="1">
    <citation type="submission" date="2023-07" db="EMBL/GenBank/DDBJ databases">
        <title>Thauera sp. CAU 1555 isolated from sand of Yaerae Beach.</title>
        <authorList>
            <person name="Kim W."/>
        </authorList>
    </citation>
    <scope>NUCLEOTIDE SEQUENCE [LARGE SCALE GENOMIC DNA]</scope>
    <source>
        <strain evidence="4">CAU 1555</strain>
    </source>
</reference>
<dbReference type="Pfam" id="PF25583">
    <property type="entry name" value="WCX"/>
    <property type="match status" value="1"/>
</dbReference>
<evidence type="ECO:0000313" key="3">
    <source>
        <dbReference type="EMBL" id="MBD8501739.1"/>
    </source>
</evidence>
<dbReference type="PANTHER" id="PTHR34580">
    <property type="match status" value="1"/>
</dbReference>
<dbReference type="EMBL" id="JACYTO010000001">
    <property type="protein sequence ID" value="MBD8501739.1"/>
    <property type="molecule type" value="Genomic_DNA"/>
</dbReference>
<name>A0ABR9B750_9RHOO</name>
<dbReference type="PANTHER" id="PTHR34580:SF1">
    <property type="entry name" value="PROTEIN PAFC"/>
    <property type="match status" value="1"/>
</dbReference>
<evidence type="ECO:0000259" key="1">
    <source>
        <dbReference type="Pfam" id="PF13280"/>
    </source>
</evidence>
<organism evidence="3 4">
    <name type="scientific">Thauera sedimentorum</name>
    <dbReference type="NCBI Taxonomy" id="2767595"/>
    <lineage>
        <taxon>Bacteria</taxon>
        <taxon>Pseudomonadati</taxon>
        <taxon>Pseudomonadota</taxon>
        <taxon>Betaproteobacteria</taxon>
        <taxon>Rhodocyclales</taxon>
        <taxon>Zoogloeaceae</taxon>
        <taxon>Thauera</taxon>
    </lineage>
</organism>
<dbReference type="InterPro" id="IPR051534">
    <property type="entry name" value="CBASS_pafABC_assoc_protein"/>
</dbReference>
<feature type="domain" description="WCX" evidence="2">
    <location>
        <begin position="258"/>
        <end position="333"/>
    </location>
</feature>
<evidence type="ECO:0000259" key="2">
    <source>
        <dbReference type="Pfam" id="PF25583"/>
    </source>
</evidence>
<dbReference type="Proteomes" id="UP000603602">
    <property type="component" value="Unassembled WGS sequence"/>
</dbReference>
<dbReference type="PROSITE" id="PS52050">
    <property type="entry name" value="WYL"/>
    <property type="match status" value="1"/>
</dbReference>
<feature type="domain" description="WYL" evidence="1">
    <location>
        <begin position="160"/>
        <end position="227"/>
    </location>
</feature>
<sequence length="352" mass="39466">MGRTRVTIRATILRHWQLLRLLPRYPQKITAQELKQALAVHGFDTTERTVQRDLMDLSSAFPLVVDERAKPYGWSWQREARSFDLPGLSVAEALTWVLAEQHLRSLLPAGIVEHLQPQFQAARSRLSAEQQPTPARSWLDKVRTVPPAQPLTPPQVAHEVQRTVSDALMRERQLDISYRKKGSKSAESYRIHPLAIIQRGWVIYLHARIGDYPNAQNFALHRVEAATLREEPAVAPPGYDLDAGIERGIWAFGKGQLLQVALRFSREAGEHLLETPLSTDQSVSDEGGTLLVHATVADTPQLRWWLLGFGDTVEVLSPTALRREMSDVAARMARKYASGAMMDSSAALAQRA</sequence>
<evidence type="ECO:0000313" key="4">
    <source>
        <dbReference type="Proteomes" id="UP000603602"/>
    </source>
</evidence>
<gene>
    <name evidence="3" type="ORF">IFO67_02485</name>
</gene>